<protein>
    <submittedName>
        <fullName evidence="2">Uncharacterized protein</fullName>
    </submittedName>
</protein>
<proteinExistence type="predicted"/>
<comment type="caution">
    <text evidence="2">The sequence shown here is derived from an EMBL/GenBank/DDBJ whole genome shotgun (WGS) entry which is preliminary data.</text>
</comment>
<dbReference type="OrthoDB" id="939861at2"/>
<sequence>MVKITKNLSLMASAACFSTLVFMSSCSKDAVTPTPESAINESSNARVGVLPTATQTSEFKIVTGGLSHGSINALNTLHGSIDQIDPNYKKSISWGFLVSSRMDMNGPVNKDPKRITDPLVREYVVGKFDPSDPSSKPIKTGEIKILEPFVYRDIYYRAFIVLEDGSTIYGNVLNYFDQTPIILPWKLQANPVDANGMNISIIKQGTIPAVEYGVVLSYQKTATEPINPEPTIADKKINAYKPSLGSYISYTQGNLLSIPIDFQYYQLYYRPYMKLQDGSIVYGNVAYSNKRPKITLK</sequence>
<reference evidence="2 3" key="1">
    <citation type="submission" date="2019-05" db="EMBL/GenBank/DDBJ databases">
        <authorList>
            <person name="Qu J.-H."/>
        </authorList>
    </citation>
    <scope>NUCLEOTIDE SEQUENCE [LARGE SCALE GENOMIC DNA]</scope>
    <source>
        <strain evidence="2 3">Z12</strain>
    </source>
</reference>
<organism evidence="2 3">
    <name type="scientific">Dyadobacter sediminis</name>
    <dbReference type="NCBI Taxonomy" id="1493691"/>
    <lineage>
        <taxon>Bacteria</taxon>
        <taxon>Pseudomonadati</taxon>
        <taxon>Bacteroidota</taxon>
        <taxon>Cytophagia</taxon>
        <taxon>Cytophagales</taxon>
        <taxon>Spirosomataceae</taxon>
        <taxon>Dyadobacter</taxon>
    </lineage>
</organism>
<dbReference type="PROSITE" id="PS51257">
    <property type="entry name" value="PROKAR_LIPOPROTEIN"/>
    <property type="match status" value="1"/>
</dbReference>
<feature type="signal peptide" evidence="1">
    <location>
        <begin position="1"/>
        <end position="27"/>
    </location>
</feature>
<gene>
    <name evidence="2" type="ORF">FEM55_24485</name>
</gene>
<accession>A0A5R9K5M6</accession>
<dbReference type="EMBL" id="VCEI01000032">
    <property type="protein sequence ID" value="TLU88857.1"/>
    <property type="molecule type" value="Genomic_DNA"/>
</dbReference>
<dbReference type="Proteomes" id="UP000309788">
    <property type="component" value="Unassembled WGS sequence"/>
</dbReference>
<evidence type="ECO:0000313" key="2">
    <source>
        <dbReference type="EMBL" id="TLU88857.1"/>
    </source>
</evidence>
<evidence type="ECO:0000313" key="3">
    <source>
        <dbReference type="Proteomes" id="UP000309788"/>
    </source>
</evidence>
<dbReference type="AlphaFoldDB" id="A0A5R9K5M6"/>
<evidence type="ECO:0000256" key="1">
    <source>
        <dbReference type="SAM" id="SignalP"/>
    </source>
</evidence>
<keyword evidence="3" id="KW-1185">Reference proteome</keyword>
<keyword evidence="1" id="KW-0732">Signal</keyword>
<dbReference type="RefSeq" id="WP_138284104.1">
    <property type="nucleotide sequence ID" value="NZ_BMGE01000007.1"/>
</dbReference>
<name>A0A5R9K5M6_9BACT</name>
<feature type="chain" id="PRO_5024283841" evidence="1">
    <location>
        <begin position="28"/>
        <end position="297"/>
    </location>
</feature>